<protein>
    <submittedName>
        <fullName evidence="1">Haloacid dehalogenase</fullName>
    </submittedName>
</protein>
<organism evidence="1 2">
    <name type="scientific">Pseudonocardia sulfidoxydans NBRC 16205</name>
    <dbReference type="NCBI Taxonomy" id="1223511"/>
    <lineage>
        <taxon>Bacteria</taxon>
        <taxon>Bacillati</taxon>
        <taxon>Actinomycetota</taxon>
        <taxon>Actinomycetes</taxon>
        <taxon>Pseudonocardiales</taxon>
        <taxon>Pseudonocardiaceae</taxon>
        <taxon>Pseudonocardia</taxon>
    </lineage>
</organism>
<dbReference type="Pfam" id="PF08282">
    <property type="entry name" value="Hydrolase_3"/>
    <property type="match status" value="1"/>
</dbReference>
<dbReference type="NCBIfam" id="TIGR00099">
    <property type="entry name" value="Cof-subfamily"/>
    <property type="match status" value="1"/>
</dbReference>
<dbReference type="InterPro" id="IPR023214">
    <property type="entry name" value="HAD_sf"/>
</dbReference>
<gene>
    <name evidence="1" type="ORF">PSU4_30660</name>
</gene>
<dbReference type="CDD" id="cd07516">
    <property type="entry name" value="HAD_Pase"/>
    <property type="match status" value="1"/>
</dbReference>
<sequence>MQVPRLVATDVDGTLLDPQLQVTPRTARAVDDHVAAGGRFVLVTGRPPRWIPPVATQLGSVRLALCANGAVLYDAVADRVLWAREIDRDTLAFIADAAHRALPGCGIAVERVATGAFDDVDGQFLAEPGYSHAWEDDDSGRTDRAELLSRPAVKLLVRMPGMTSEEMVAALGPAVGDAVDLTFSHPGGLVEASSPGITKATGLAEVAGADGLDASDVVAFGDMPNDIEMLRWAGHGVAMGNAHPALIAVADEVTAPNTDDGVARVLERWAPSGLPDTAAETRRA</sequence>
<dbReference type="GO" id="GO:0016791">
    <property type="term" value="F:phosphatase activity"/>
    <property type="evidence" value="ECO:0007669"/>
    <property type="project" value="TreeGrafter"/>
</dbReference>
<dbReference type="GO" id="GO:0005829">
    <property type="term" value="C:cytosol"/>
    <property type="evidence" value="ECO:0007669"/>
    <property type="project" value="TreeGrafter"/>
</dbReference>
<accession>A0A511DH38</accession>
<dbReference type="PANTHER" id="PTHR10000:SF8">
    <property type="entry name" value="HAD SUPERFAMILY HYDROLASE-LIKE, TYPE 3"/>
    <property type="match status" value="1"/>
</dbReference>
<dbReference type="OrthoDB" id="3180855at2"/>
<dbReference type="InterPro" id="IPR036412">
    <property type="entry name" value="HAD-like_sf"/>
</dbReference>
<comment type="caution">
    <text evidence="1">The sequence shown here is derived from an EMBL/GenBank/DDBJ whole genome shotgun (WGS) entry which is preliminary data.</text>
</comment>
<keyword evidence="2" id="KW-1185">Reference proteome</keyword>
<dbReference type="InterPro" id="IPR000150">
    <property type="entry name" value="Cof"/>
</dbReference>
<dbReference type="Gene3D" id="3.30.1240.10">
    <property type="match status" value="1"/>
</dbReference>
<dbReference type="RefSeq" id="WP_147108433.1">
    <property type="nucleotide sequence ID" value="NZ_BJVJ01000028.1"/>
</dbReference>
<dbReference type="SUPFAM" id="SSF56784">
    <property type="entry name" value="HAD-like"/>
    <property type="match status" value="1"/>
</dbReference>
<dbReference type="Gene3D" id="3.40.50.1000">
    <property type="entry name" value="HAD superfamily/HAD-like"/>
    <property type="match status" value="1"/>
</dbReference>
<name>A0A511DH38_9PSEU</name>
<proteinExistence type="predicted"/>
<dbReference type="GO" id="GO:0000287">
    <property type="term" value="F:magnesium ion binding"/>
    <property type="evidence" value="ECO:0007669"/>
    <property type="project" value="TreeGrafter"/>
</dbReference>
<evidence type="ECO:0000313" key="1">
    <source>
        <dbReference type="EMBL" id="GEL24112.1"/>
    </source>
</evidence>
<dbReference type="AlphaFoldDB" id="A0A511DH38"/>
<dbReference type="Proteomes" id="UP000321685">
    <property type="component" value="Unassembled WGS sequence"/>
</dbReference>
<dbReference type="PANTHER" id="PTHR10000">
    <property type="entry name" value="PHOSPHOSERINE PHOSPHATASE"/>
    <property type="match status" value="1"/>
</dbReference>
<dbReference type="EMBL" id="BJVJ01000028">
    <property type="protein sequence ID" value="GEL24112.1"/>
    <property type="molecule type" value="Genomic_DNA"/>
</dbReference>
<reference evidence="1 2" key="1">
    <citation type="submission" date="2019-07" db="EMBL/GenBank/DDBJ databases">
        <title>Whole genome shotgun sequence of Pseudonocardia sulfidoxydans NBRC 16205.</title>
        <authorList>
            <person name="Hosoyama A."/>
            <person name="Uohara A."/>
            <person name="Ohji S."/>
            <person name="Ichikawa N."/>
        </authorList>
    </citation>
    <scope>NUCLEOTIDE SEQUENCE [LARGE SCALE GENOMIC DNA]</scope>
    <source>
        <strain evidence="1 2">NBRC 16205</strain>
    </source>
</reference>
<evidence type="ECO:0000313" key="2">
    <source>
        <dbReference type="Proteomes" id="UP000321685"/>
    </source>
</evidence>